<comment type="caution">
    <text evidence="1">The sequence shown here is derived from an EMBL/GenBank/DDBJ whole genome shotgun (WGS) entry which is preliminary data.</text>
</comment>
<sequence>NNNFDLSNCYITRKDSGDVEMFGTGDFLGKTINAHSYFLLSNYTGAGSKIGIEPNIFNIKMSLSNTNLQIKLFCNDVLIDTADDGSGIPLMGDNVNKKSMSRRLTPGDGTLAENWCTASTQVNWDDGATELGTPGAQNFC</sequence>
<dbReference type="AlphaFoldDB" id="A0A2M7MGZ6"/>
<feature type="non-terminal residue" evidence="1">
    <location>
        <position position="140"/>
    </location>
</feature>
<gene>
    <name evidence="1" type="ORF">COZ26_02030</name>
</gene>
<feature type="non-terminal residue" evidence="1">
    <location>
        <position position="1"/>
    </location>
</feature>
<evidence type="ECO:0000313" key="2">
    <source>
        <dbReference type="Proteomes" id="UP000230658"/>
    </source>
</evidence>
<proteinExistence type="predicted"/>
<reference evidence="2" key="1">
    <citation type="submission" date="2017-09" db="EMBL/GenBank/DDBJ databases">
        <title>Depth-based differentiation of microbial function through sediment-hosted aquifers and enrichment of novel symbionts in the deep terrestrial subsurface.</title>
        <authorList>
            <person name="Probst A.J."/>
            <person name="Ladd B."/>
            <person name="Jarett J.K."/>
            <person name="Geller-Mcgrath D.E."/>
            <person name="Sieber C.M.K."/>
            <person name="Emerson J.B."/>
            <person name="Anantharaman K."/>
            <person name="Thomas B.C."/>
            <person name="Malmstrom R."/>
            <person name="Stieglmeier M."/>
            <person name="Klingl A."/>
            <person name="Woyke T."/>
            <person name="Ryan C.M."/>
            <person name="Banfield J.F."/>
        </authorList>
    </citation>
    <scope>NUCLEOTIDE SEQUENCE [LARGE SCALE GENOMIC DNA]</scope>
</reference>
<name>A0A2M7MGZ6_9BACT</name>
<protein>
    <submittedName>
        <fullName evidence="1">Uncharacterized protein</fullName>
    </submittedName>
</protein>
<dbReference type="Proteomes" id="UP000230658">
    <property type="component" value="Unassembled WGS sequence"/>
</dbReference>
<evidence type="ECO:0000313" key="1">
    <source>
        <dbReference type="EMBL" id="PIX92392.1"/>
    </source>
</evidence>
<organism evidence="1 2">
    <name type="scientific">Candidatus Kuenenbacteria bacterium CG_4_10_14_3_um_filter_39_14</name>
    <dbReference type="NCBI Taxonomy" id="1974614"/>
    <lineage>
        <taxon>Bacteria</taxon>
        <taxon>Candidatus Kueneniibacteriota</taxon>
    </lineage>
</organism>
<dbReference type="EMBL" id="PFJV01000048">
    <property type="protein sequence ID" value="PIX92392.1"/>
    <property type="molecule type" value="Genomic_DNA"/>
</dbReference>
<accession>A0A2M7MGZ6</accession>